<sequence length="92" mass="9516">MVDPSRLPRPAHTDPRDDPPHSADGPPRTGAAGTGADGAEPAPEAGGPTDRAFHLARVCAGFTTTISRRSAERLARLLSPPDDDGQQDSHAA</sequence>
<gene>
    <name evidence="2" type="ordered locus">Francci3_2375</name>
</gene>
<feature type="region of interest" description="Disordered" evidence="1">
    <location>
        <begin position="1"/>
        <end position="50"/>
    </location>
</feature>
<name>A0A1X1PQF3_FRACC</name>
<evidence type="ECO:0000313" key="3">
    <source>
        <dbReference type="Proteomes" id="UP000001937"/>
    </source>
</evidence>
<feature type="region of interest" description="Disordered" evidence="1">
    <location>
        <begin position="73"/>
        <end position="92"/>
    </location>
</feature>
<dbReference type="KEGG" id="fra:Francci3_2375"/>
<proteinExistence type="predicted"/>
<protein>
    <submittedName>
        <fullName evidence="2">Uncharacterized protein</fullName>
    </submittedName>
</protein>
<evidence type="ECO:0000313" key="2">
    <source>
        <dbReference type="EMBL" id="ABD11742.1"/>
    </source>
</evidence>
<dbReference type="Proteomes" id="UP000001937">
    <property type="component" value="Chromosome"/>
</dbReference>
<evidence type="ECO:0000256" key="1">
    <source>
        <dbReference type="SAM" id="MobiDB-lite"/>
    </source>
</evidence>
<dbReference type="AlphaFoldDB" id="A0A1X1PQF3"/>
<feature type="compositionally biased region" description="Low complexity" evidence="1">
    <location>
        <begin position="37"/>
        <end position="50"/>
    </location>
</feature>
<accession>A0A1X1PQF3</accession>
<dbReference type="HOGENOM" id="CLU_186752_0_0_11"/>
<feature type="compositionally biased region" description="Basic and acidic residues" evidence="1">
    <location>
        <begin position="11"/>
        <end position="21"/>
    </location>
</feature>
<dbReference type="RefSeq" id="WP_011436787.1">
    <property type="nucleotide sequence ID" value="NC_007777.1"/>
</dbReference>
<reference evidence="2 3" key="1">
    <citation type="journal article" date="2007" name="Genome Res.">
        <title>Genome characteristics of facultatively symbiotic Frankia sp. strains reflect host range and host plant biogeography.</title>
        <authorList>
            <person name="Normand P."/>
            <person name="Lapierre P."/>
            <person name="Tisa L.S."/>
            <person name="Gogarten J.P."/>
            <person name="Alloisio N."/>
            <person name="Bagnarol E."/>
            <person name="Bassi C.A."/>
            <person name="Berry A.M."/>
            <person name="Bickhart D.M."/>
            <person name="Choisne N."/>
            <person name="Couloux A."/>
            <person name="Cournoyer B."/>
            <person name="Cruveiller S."/>
            <person name="Daubin V."/>
            <person name="Demange N."/>
            <person name="Francino M.P."/>
            <person name="Goltsman E."/>
            <person name="Huang Y."/>
            <person name="Kopp O.R."/>
            <person name="Labarre L."/>
            <person name="Lapidus A."/>
            <person name="Lavire C."/>
            <person name="Marechal J."/>
            <person name="Martinez M."/>
            <person name="Mastronunzio J.E."/>
            <person name="Mullin B.C."/>
            <person name="Niemann J."/>
            <person name="Pujic P."/>
            <person name="Rawnsley T."/>
            <person name="Rouy Z."/>
            <person name="Schenowitz C."/>
            <person name="Sellstedt A."/>
            <person name="Tavares F."/>
            <person name="Tomkins J.P."/>
            <person name="Vallenet D."/>
            <person name="Valverde C."/>
            <person name="Wall L.G."/>
            <person name="Wang Y."/>
            <person name="Medigue C."/>
            <person name="Benson D.R."/>
        </authorList>
    </citation>
    <scope>NUCLEOTIDE SEQUENCE [LARGE SCALE GENOMIC DNA]</scope>
    <source>
        <strain evidence="3">DSM 45818 / CECT 9043 / CcI3</strain>
    </source>
</reference>
<keyword evidence="3" id="KW-1185">Reference proteome</keyword>
<organism evidence="2 3">
    <name type="scientific">Frankia casuarinae (strain DSM 45818 / CECT 9043 / HFP020203 / CcI3)</name>
    <dbReference type="NCBI Taxonomy" id="106370"/>
    <lineage>
        <taxon>Bacteria</taxon>
        <taxon>Bacillati</taxon>
        <taxon>Actinomycetota</taxon>
        <taxon>Actinomycetes</taxon>
        <taxon>Frankiales</taxon>
        <taxon>Frankiaceae</taxon>
        <taxon>Frankia</taxon>
    </lineage>
</organism>
<dbReference type="EMBL" id="CP000249">
    <property type="protein sequence ID" value="ABD11742.1"/>
    <property type="molecule type" value="Genomic_DNA"/>
</dbReference>
<accession>Q2JAF0</accession>